<keyword evidence="1" id="KW-0472">Membrane</keyword>
<dbReference type="AlphaFoldDB" id="E8RRG4"/>
<accession>E8RRG4</accession>
<name>E8RRG4_ASTEC</name>
<keyword evidence="1" id="KW-0812">Transmembrane</keyword>
<organism evidence="3 4">
    <name type="scientific">Asticcacaulis excentricus (strain ATCC 15261 / DSM 4724 / KCTC 12464 / NCIMB 9791 / VKM B-1370 / CB 48)</name>
    <dbReference type="NCBI Taxonomy" id="573065"/>
    <lineage>
        <taxon>Bacteria</taxon>
        <taxon>Pseudomonadati</taxon>
        <taxon>Pseudomonadota</taxon>
        <taxon>Alphaproteobacteria</taxon>
        <taxon>Caulobacterales</taxon>
        <taxon>Caulobacteraceae</taxon>
        <taxon>Asticcacaulis</taxon>
    </lineage>
</organism>
<dbReference type="Gene3D" id="6.10.340.10">
    <property type="match status" value="1"/>
</dbReference>
<gene>
    <name evidence="3" type="ordered locus">Astex_1743</name>
</gene>
<dbReference type="InterPro" id="IPR003660">
    <property type="entry name" value="HAMP_dom"/>
</dbReference>
<sequence>MSIRLRLMALIASFAVMSLLITGLALMSLDRYKAMMGAYGAAYDHAYDIERINHMISNVVMESRGIYLSEDAAEAKIFAGNLSRGLDEVERVLQSWKQSNDAEERARYTAIEPTARTFIAVRRQVAALANEGAIDKATALGTSSREDRIQLQKSLDKLVIEARKDLTNTQAEAATFSAQRSQTFLLMALFSIAGILCLSALAILHFITRPLRHVAGTIISLSEGKLDTPVPDDTDDKGEVAELWRAIARLKAHAIEAEKIVAAQRETERLQALEARQLILD</sequence>
<dbReference type="HOGENOM" id="CLU_1003423_0_0_5"/>
<dbReference type="eggNOG" id="COG2972">
    <property type="taxonomic scope" value="Bacteria"/>
</dbReference>
<dbReference type="OrthoDB" id="7172125at2"/>
<dbReference type="GO" id="GO:0016020">
    <property type="term" value="C:membrane"/>
    <property type="evidence" value="ECO:0007669"/>
    <property type="project" value="InterPro"/>
</dbReference>
<dbReference type="InterPro" id="IPR024478">
    <property type="entry name" value="HlyB_4HB_MCP"/>
</dbReference>
<evidence type="ECO:0000313" key="3">
    <source>
        <dbReference type="EMBL" id="ADU13409.1"/>
    </source>
</evidence>
<dbReference type="RefSeq" id="WP_013479239.1">
    <property type="nucleotide sequence ID" value="NC_014816.1"/>
</dbReference>
<reference evidence="4" key="1">
    <citation type="submission" date="2010-12" db="EMBL/GenBank/DDBJ databases">
        <title>Complete sequence of chromosome 1 of Asticcacaulis excentricus CB 48.</title>
        <authorList>
            <consortium name="US DOE Joint Genome Institute"/>
            <person name="Lucas S."/>
            <person name="Copeland A."/>
            <person name="Lapidus A."/>
            <person name="Cheng J.-F."/>
            <person name="Bruce D."/>
            <person name="Goodwin L."/>
            <person name="Pitluck S."/>
            <person name="Teshima H."/>
            <person name="Davenport K."/>
            <person name="Detter J.C."/>
            <person name="Han C."/>
            <person name="Tapia R."/>
            <person name="Land M."/>
            <person name="Hauser L."/>
            <person name="Jeffries C."/>
            <person name="Kyrpides N."/>
            <person name="Ivanova N."/>
            <person name="Ovchinnikova G."/>
            <person name="Brun Y.V."/>
            <person name="Woyke T."/>
        </authorList>
    </citation>
    <scope>NUCLEOTIDE SEQUENCE [LARGE SCALE GENOMIC DNA]</scope>
    <source>
        <strain evidence="4">ATCC 15261 / DSM 4724 / KCTC 12464 / NCIMB 9791 / VKM B-1370 / CB 48</strain>
    </source>
</reference>
<feature type="domain" description="HAMP" evidence="2">
    <location>
        <begin position="205"/>
        <end position="259"/>
    </location>
</feature>
<feature type="transmembrane region" description="Helical" evidence="1">
    <location>
        <begin position="6"/>
        <end position="26"/>
    </location>
</feature>
<dbReference type="Pfam" id="PF12729">
    <property type="entry name" value="4HB_MCP_1"/>
    <property type="match status" value="1"/>
</dbReference>
<dbReference type="GO" id="GO:0007165">
    <property type="term" value="P:signal transduction"/>
    <property type="evidence" value="ECO:0007669"/>
    <property type="project" value="InterPro"/>
</dbReference>
<keyword evidence="3" id="KW-0808">Transferase</keyword>
<dbReference type="EMBL" id="CP002395">
    <property type="protein sequence ID" value="ADU13409.1"/>
    <property type="molecule type" value="Genomic_DNA"/>
</dbReference>
<dbReference type="SMART" id="SM00304">
    <property type="entry name" value="HAMP"/>
    <property type="match status" value="1"/>
</dbReference>
<keyword evidence="1" id="KW-1133">Transmembrane helix</keyword>
<protein>
    <submittedName>
        <fullName evidence="3">Histidine kinase HAMP region domain protein</fullName>
    </submittedName>
</protein>
<dbReference type="GO" id="GO:0016301">
    <property type="term" value="F:kinase activity"/>
    <property type="evidence" value="ECO:0007669"/>
    <property type="project" value="UniProtKB-KW"/>
</dbReference>
<dbReference type="STRING" id="573065.Astex_1743"/>
<dbReference type="PROSITE" id="PS50885">
    <property type="entry name" value="HAMP"/>
    <property type="match status" value="1"/>
</dbReference>
<keyword evidence="3" id="KW-0418">Kinase</keyword>
<evidence type="ECO:0000259" key="2">
    <source>
        <dbReference type="PROSITE" id="PS50885"/>
    </source>
</evidence>
<keyword evidence="4" id="KW-1185">Reference proteome</keyword>
<evidence type="ECO:0000256" key="1">
    <source>
        <dbReference type="SAM" id="Phobius"/>
    </source>
</evidence>
<dbReference type="KEGG" id="aex:Astex_1743"/>
<evidence type="ECO:0000313" key="4">
    <source>
        <dbReference type="Proteomes" id="UP000001492"/>
    </source>
</evidence>
<feature type="transmembrane region" description="Helical" evidence="1">
    <location>
        <begin position="184"/>
        <end position="207"/>
    </location>
</feature>
<dbReference type="Proteomes" id="UP000001492">
    <property type="component" value="Chromosome 1"/>
</dbReference>
<proteinExistence type="predicted"/>